<keyword evidence="1" id="KW-1133">Transmembrane helix</keyword>
<keyword evidence="1" id="KW-0812">Transmembrane</keyword>
<organism evidence="2 3">
    <name type="scientific">Pedobacter caeni</name>
    <dbReference type="NCBI Taxonomy" id="288992"/>
    <lineage>
        <taxon>Bacteria</taxon>
        <taxon>Pseudomonadati</taxon>
        <taxon>Bacteroidota</taxon>
        <taxon>Sphingobacteriia</taxon>
        <taxon>Sphingobacteriales</taxon>
        <taxon>Sphingobacteriaceae</taxon>
        <taxon>Pedobacter</taxon>
    </lineage>
</organism>
<reference evidence="3" key="1">
    <citation type="submission" date="2016-11" db="EMBL/GenBank/DDBJ databases">
        <authorList>
            <person name="Varghese N."/>
            <person name="Submissions S."/>
        </authorList>
    </citation>
    <scope>NUCLEOTIDE SEQUENCE [LARGE SCALE GENOMIC DNA]</scope>
    <source>
        <strain evidence="3">DSM 16990</strain>
    </source>
</reference>
<dbReference type="Proteomes" id="UP000184287">
    <property type="component" value="Unassembled WGS sequence"/>
</dbReference>
<evidence type="ECO:0000256" key="1">
    <source>
        <dbReference type="SAM" id="Phobius"/>
    </source>
</evidence>
<proteinExistence type="predicted"/>
<gene>
    <name evidence="2" type="ORF">SAMN04488522_102885</name>
</gene>
<keyword evidence="3" id="KW-1185">Reference proteome</keyword>
<keyword evidence="1" id="KW-0472">Membrane</keyword>
<dbReference type="EMBL" id="FQUQ01000002">
    <property type="protein sequence ID" value="SHF33633.1"/>
    <property type="molecule type" value="Genomic_DNA"/>
</dbReference>
<dbReference type="AlphaFoldDB" id="A0A1M5ATS4"/>
<evidence type="ECO:0000313" key="3">
    <source>
        <dbReference type="Proteomes" id="UP000184287"/>
    </source>
</evidence>
<accession>A0A1M5ATS4</accession>
<protein>
    <submittedName>
        <fullName evidence="2">Uncharacterized protein</fullName>
    </submittedName>
</protein>
<sequence length="58" mass="6355">MEEKVPKDNKLKLLIGVAVVITALGYGISAYLNGPACERTDNAQIQLQKATNHFINNQ</sequence>
<name>A0A1M5ATS4_9SPHI</name>
<dbReference type="RefSeq" id="WP_159441091.1">
    <property type="nucleotide sequence ID" value="NZ_FQUQ01000002.1"/>
</dbReference>
<dbReference type="STRING" id="288992.SAMN04488522_102885"/>
<feature type="transmembrane region" description="Helical" evidence="1">
    <location>
        <begin position="12"/>
        <end position="32"/>
    </location>
</feature>
<evidence type="ECO:0000313" key="2">
    <source>
        <dbReference type="EMBL" id="SHF33633.1"/>
    </source>
</evidence>